<organism evidence="2 3">
    <name type="scientific">Dendrobium nobile</name>
    <name type="common">Orchid</name>
    <dbReference type="NCBI Taxonomy" id="94219"/>
    <lineage>
        <taxon>Eukaryota</taxon>
        <taxon>Viridiplantae</taxon>
        <taxon>Streptophyta</taxon>
        <taxon>Embryophyta</taxon>
        <taxon>Tracheophyta</taxon>
        <taxon>Spermatophyta</taxon>
        <taxon>Magnoliopsida</taxon>
        <taxon>Liliopsida</taxon>
        <taxon>Asparagales</taxon>
        <taxon>Orchidaceae</taxon>
        <taxon>Epidendroideae</taxon>
        <taxon>Malaxideae</taxon>
        <taxon>Dendrobiinae</taxon>
        <taxon>Dendrobium</taxon>
    </lineage>
</organism>
<proteinExistence type="predicted"/>
<feature type="transmembrane region" description="Helical" evidence="1">
    <location>
        <begin position="77"/>
        <end position="98"/>
    </location>
</feature>
<keyword evidence="1" id="KW-0472">Membrane</keyword>
<protein>
    <submittedName>
        <fullName evidence="2">Uncharacterized protein</fullName>
    </submittedName>
</protein>
<evidence type="ECO:0000256" key="1">
    <source>
        <dbReference type="SAM" id="Phobius"/>
    </source>
</evidence>
<accession>A0A8T3AYS5</accession>
<sequence length="99" mass="11204">MADPERDHGFVYDHQGLVDILQSPFFKLNMVVDDTVDEYVNHILLTLTSSIEEHQPSGYWRIIGHPPASSPPANFPWIKTVGILFLSVTSLGLLKLFLR</sequence>
<dbReference type="OrthoDB" id="10469057at2759"/>
<gene>
    <name evidence="2" type="ORF">KFK09_019326</name>
</gene>
<evidence type="ECO:0000313" key="3">
    <source>
        <dbReference type="Proteomes" id="UP000829196"/>
    </source>
</evidence>
<name>A0A8T3AYS5_DENNO</name>
<dbReference type="AlphaFoldDB" id="A0A8T3AYS5"/>
<dbReference type="SMR" id="A0A8T3AYS5"/>
<dbReference type="EMBL" id="JAGYWB010000013">
    <property type="protein sequence ID" value="KAI0501108.1"/>
    <property type="molecule type" value="Genomic_DNA"/>
</dbReference>
<evidence type="ECO:0000313" key="2">
    <source>
        <dbReference type="EMBL" id="KAI0501108.1"/>
    </source>
</evidence>
<keyword evidence="3" id="KW-1185">Reference proteome</keyword>
<keyword evidence="1" id="KW-1133">Transmembrane helix</keyword>
<keyword evidence="1" id="KW-0812">Transmembrane</keyword>
<comment type="caution">
    <text evidence="2">The sequence shown here is derived from an EMBL/GenBank/DDBJ whole genome shotgun (WGS) entry which is preliminary data.</text>
</comment>
<reference evidence="2" key="1">
    <citation type="journal article" date="2022" name="Front. Genet.">
        <title>Chromosome-Scale Assembly of the Dendrobium nobile Genome Provides Insights Into the Molecular Mechanism of the Biosynthesis of the Medicinal Active Ingredient of Dendrobium.</title>
        <authorList>
            <person name="Xu Q."/>
            <person name="Niu S.-C."/>
            <person name="Li K.-L."/>
            <person name="Zheng P.-J."/>
            <person name="Zhang X.-J."/>
            <person name="Jia Y."/>
            <person name="Liu Y."/>
            <person name="Niu Y.-X."/>
            <person name="Yu L.-H."/>
            <person name="Chen D.-F."/>
            <person name="Zhang G.-Q."/>
        </authorList>
    </citation>
    <scope>NUCLEOTIDE SEQUENCE</scope>
    <source>
        <tissue evidence="2">Leaf</tissue>
    </source>
</reference>
<dbReference type="Proteomes" id="UP000829196">
    <property type="component" value="Unassembled WGS sequence"/>
</dbReference>